<dbReference type="Proteomes" id="UP000314294">
    <property type="component" value="Unassembled WGS sequence"/>
</dbReference>
<protein>
    <submittedName>
        <fullName evidence="2">Uncharacterized protein</fullName>
    </submittedName>
</protein>
<gene>
    <name evidence="2" type="ORF">EYF80_023606</name>
</gene>
<reference evidence="2 3" key="1">
    <citation type="submission" date="2019-03" db="EMBL/GenBank/DDBJ databases">
        <title>First draft genome of Liparis tanakae, snailfish: a comprehensive survey of snailfish specific genes.</title>
        <authorList>
            <person name="Kim W."/>
            <person name="Song I."/>
            <person name="Jeong J.-H."/>
            <person name="Kim D."/>
            <person name="Kim S."/>
            <person name="Ryu S."/>
            <person name="Song J.Y."/>
            <person name="Lee S.K."/>
        </authorList>
    </citation>
    <scope>NUCLEOTIDE SEQUENCE [LARGE SCALE GENOMIC DNA]</scope>
    <source>
        <tissue evidence="2">Muscle</tissue>
    </source>
</reference>
<proteinExistence type="predicted"/>
<dbReference type="EMBL" id="SRLO01000224">
    <property type="protein sequence ID" value="TNN66128.1"/>
    <property type="molecule type" value="Genomic_DNA"/>
</dbReference>
<comment type="caution">
    <text evidence="2">The sequence shown here is derived from an EMBL/GenBank/DDBJ whole genome shotgun (WGS) entry which is preliminary data.</text>
</comment>
<evidence type="ECO:0000313" key="3">
    <source>
        <dbReference type="Proteomes" id="UP000314294"/>
    </source>
</evidence>
<evidence type="ECO:0000313" key="2">
    <source>
        <dbReference type="EMBL" id="TNN66128.1"/>
    </source>
</evidence>
<organism evidence="2 3">
    <name type="scientific">Liparis tanakae</name>
    <name type="common">Tanaka's snailfish</name>
    <dbReference type="NCBI Taxonomy" id="230148"/>
    <lineage>
        <taxon>Eukaryota</taxon>
        <taxon>Metazoa</taxon>
        <taxon>Chordata</taxon>
        <taxon>Craniata</taxon>
        <taxon>Vertebrata</taxon>
        <taxon>Euteleostomi</taxon>
        <taxon>Actinopterygii</taxon>
        <taxon>Neopterygii</taxon>
        <taxon>Teleostei</taxon>
        <taxon>Neoteleostei</taxon>
        <taxon>Acanthomorphata</taxon>
        <taxon>Eupercaria</taxon>
        <taxon>Perciformes</taxon>
        <taxon>Cottioidei</taxon>
        <taxon>Cottales</taxon>
        <taxon>Liparidae</taxon>
        <taxon>Liparis</taxon>
    </lineage>
</organism>
<accession>A0A4Z2HJY7</accession>
<sequence>MRNHQRTLTEVAKGGGAASGRGVAIVDTGHREQLLGHGGGHNASTTGCRDETHQHRATATSHLAGHGVGLGDLVTPITSPHGDNGQLGEDDGTTDGCSHLFGALHPQTHMTIVVTNGNKSLEGSTYFLVLGLAAGTTAPTTASTASTASAAIPATIAAAIAAAASSATSSKTSAETSSTTGVVRHLLQKKIQIVHHFQAFTDQPYLPLHVGHGALHPPHLPLQGCCDGLVVPLTGFILLPQLLVAVVLSLGAMGENRPAAHVAGLTPVVAVACMGVQVPAEELCPAALPLQDAFLAEDVVACSSYWTPEDPLAYGADQIAVWSVHKQLHIIAPTLC</sequence>
<feature type="region of interest" description="Disordered" evidence="1">
    <location>
        <begin position="33"/>
        <end position="93"/>
    </location>
</feature>
<keyword evidence="3" id="KW-1185">Reference proteome</keyword>
<name>A0A4Z2HJY7_9TELE</name>
<feature type="region of interest" description="Disordered" evidence="1">
    <location>
        <begin position="1"/>
        <end position="21"/>
    </location>
</feature>
<dbReference type="OrthoDB" id="7103709at2759"/>
<evidence type="ECO:0000256" key="1">
    <source>
        <dbReference type="SAM" id="MobiDB-lite"/>
    </source>
</evidence>
<dbReference type="AlphaFoldDB" id="A0A4Z2HJY7"/>